<dbReference type="OrthoDB" id="275637at2759"/>
<dbReference type="InterPro" id="IPR036013">
    <property type="entry name" value="Band_7/SPFH_dom_sf"/>
</dbReference>
<proteinExistence type="inferred from homology"/>
<sequence>MAQNLKDLAGRLPTGPRGVGTALKLLLGAGALAYGVRESVFIVEGGQRAIFFNRIGGVQQDTILAEGLHFSILSSMTSERGRGKSPPPLVPKRLGLDYEERVLPSIVNEVLKSVVAKFNASQLITQRAQVSLLIRRELTERAKDFSLILDDVAITELSFSREYTAAVEAKQVAQQEAQRAQFLVEKAKQEQKQKIVQAEGEATAAKMISCFGRFCGMWLVSLTGLRISHIGLMLRRLNPGYIKLRKIRAAQNISKTIAASQNRVYLTADNLVLNLQDEAFTSFFSEERCFRTFSSFFPKFSYTVDSSFCLISVEVGGLRKFSVLSTLSTARAELKGNWVAQFILRSFGVLLPLVEIVSTIISMTMIVPVRPIPALQGEDKQRSLALMTVKQVLGFLFLQALRAEERIVMARSQSITGEVGTRRHSGGSDDTWACCGQLHSLLGISSSHMKEMGEIVTAISVTPIRPLPLLPSHCSPHT</sequence>
<dbReference type="SMART" id="SM00244">
    <property type="entry name" value="PHB"/>
    <property type="match status" value="1"/>
</dbReference>
<evidence type="ECO:0000256" key="1">
    <source>
        <dbReference type="ARBA" id="ARBA00004273"/>
    </source>
</evidence>
<dbReference type="EMBL" id="JADDUC020000002">
    <property type="protein sequence ID" value="KAI1242171.1"/>
    <property type="molecule type" value="Genomic_DNA"/>
</dbReference>
<evidence type="ECO:0000256" key="6">
    <source>
        <dbReference type="ARBA" id="ARBA00037479"/>
    </source>
</evidence>
<feature type="domain" description="Band 7" evidence="8">
    <location>
        <begin position="38"/>
        <end position="171"/>
    </location>
</feature>
<dbReference type="EMBL" id="JADDUC010000116">
    <property type="protein sequence ID" value="KAG0118270.1"/>
    <property type="molecule type" value="Genomic_DNA"/>
</dbReference>
<protein>
    <recommendedName>
        <fullName evidence="7">Prohibitin-2</fullName>
    </recommendedName>
</protein>
<accession>A0A835NNP6</accession>
<keyword evidence="11" id="KW-1185">Reference proteome</keyword>
<comment type="similarity">
    <text evidence="2">Belongs to the prohibitin family.</text>
</comment>
<reference evidence="10 11" key="2">
    <citation type="journal article" date="2021" name="J. Hered.">
        <title>Feather Gene Expression Elucidates the Developmental Basis of Plumage Iridescence in African Starlings.</title>
        <authorList>
            <person name="Rubenstein D.R."/>
            <person name="Corvelo A."/>
            <person name="MacManes M.D."/>
            <person name="Maia R."/>
            <person name="Narzisi G."/>
            <person name="Rousaki A."/>
            <person name="Vandenabeele P."/>
            <person name="Shawkey M.D."/>
            <person name="Solomon J."/>
        </authorList>
    </citation>
    <scope>NUCLEOTIDE SEQUENCE [LARGE SCALE GENOMIC DNA]</scope>
    <source>
        <strain evidence="10">SS15</strain>
    </source>
</reference>
<dbReference type="InterPro" id="IPR000163">
    <property type="entry name" value="Prohibitin"/>
</dbReference>
<comment type="function">
    <text evidence="6">Protein with pleiotropic attributes mediated in a cell-compartment- and tissue-specific manner, which include the plasma membrane-associated cell signaling functions, mitochondrial chaperone, and transcriptional co-regulator of transcription factors and sex steroid hormones in the nucleus.</text>
</comment>
<evidence type="ECO:0000256" key="4">
    <source>
        <dbReference type="ARBA" id="ARBA00023128"/>
    </source>
</evidence>
<keyword evidence="5" id="KW-0472">Membrane</keyword>
<dbReference type="PRINTS" id="PR00679">
    <property type="entry name" value="PROHIBITIN"/>
</dbReference>
<evidence type="ECO:0000256" key="5">
    <source>
        <dbReference type="ARBA" id="ARBA00023136"/>
    </source>
</evidence>
<evidence type="ECO:0000256" key="3">
    <source>
        <dbReference type="ARBA" id="ARBA00022792"/>
    </source>
</evidence>
<dbReference type="SUPFAM" id="SSF117892">
    <property type="entry name" value="Band 7/SPFH domain"/>
    <property type="match status" value="1"/>
</dbReference>
<evidence type="ECO:0000313" key="10">
    <source>
        <dbReference type="EMBL" id="KAI1242171.1"/>
    </source>
</evidence>
<comment type="caution">
    <text evidence="9">The sequence shown here is derived from an EMBL/GenBank/DDBJ whole genome shotgun (WGS) entry which is preliminary data.</text>
</comment>
<evidence type="ECO:0000313" key="11">
    <source>
        <dbReference type="Proteomes" id="UP000618051"/>
    </source>
</evidence>
<dbReference type="GO" id="GO:0007005">
    <property type="term" value="P:mitochondrion organization"/>
    <property type="evidence" value="ECO:0007669"/>
    <property type="project" value="TreeGrafter"/>
</dbReference>
<comment type="subcellular location">
    <subcellularLocation>
        <location evidence="1">Mitochondrion inner membrane</location>
    </subcellularLocation>
</comment>
<keyword evidence="4" id="KW-0496">Mitochondrion</keyword>
<dbReference type="GO" id="GO:0005743">
    <property type="term" value="C:mitochondrial inner membrane"/>
    <property type="evidence" value="ECO:0007669"/>
    <property type="project" value="UniProtKB-SubCell"/>
</dbReference>
<dbReference type="Pfam" id="PF01145">
    <property type="entry name" value="Band_7"/>
    <property type="match status" value="1"/>
</dbReference>
<evidence type="ECO:0000313" key="9">
    <source>
        <dbReference type="EMBL" id="KAG0118270.1"/>
    </source>
</evidence>
<gene>
    <name evidence="10" type="ORF">IHE44_0005688</name>
    <name evidence="9" type="ORF">IHE44_001333</name>
</gene>
<reference evidence="10" key="3">
    <citation type="submission" date="2022-01" db="EMBL/GenBank/DDBJ databases">
        <authorList>
            <person name="Rubenstein D.R."/>
        </authorList>
    </citation>
    <scope>NUCLEOTIDE SEQUENCE</scope>
    <source>
        <strain evidence="10">SS15</strain>
        <tissue evidence="10">Liver</tissue>
    </source>
</reference>
<dbReference type="AlphaFoldDB" id="A0A835NNP6"/>
<name>A0A835NNP6_9PASS</name>
<dbReference type="PANTHER" id="PTHR23222">
    <property type="entry name" value="PROHIBITIN"/>
    <property type="match status" value="1"/>
</dbReference>
<evidence type="ECO:0000256" key="2">
    <source>
        <dbReference type="ARBA" id="ARBA00009658"/>
    </source>
</evidence>
<evidence type="ECO:0000256" key="7">
    <source>
        <dbReference type="ARBA" id="ARBA00039584"/>
    </source>
</evidence>
<keyword evidence="3" id="KW-0999">Mitochondrion inner membrane</keyword>
<dbReference type="CDD" id="cd03401">
    <property type="entry name" value="SPFH_prohibitin"/>
    <property type="match status" value="1"/>
</dbReference>
<dbReference type="Gene3D" id="3.30.479.30">
    <property type="entry name" value="Band 7 domain"/>
    <property type="match status" value="1"/>
</dbReference>
<dbReference type="PANTHER" id="PTHR23222:SF1">
    <property type="entry name" value="PROHIBITIN-2"/>
    <property type="match status" value="1"/>
</dbReference>
<organism evidence="9">
    <name type="scientific">Lamprotornis superbus</name>
    <dbReference type="NCBI Taxonomy" id="245042"/>
    <lineage>
        <taxon>Eukaryota</taxon>
        <taxon>Metazoa</taxon>
        <taxon>Chordata</taxon>
        <taxon>Craniata</taxon>
        <taxon>Vertebrata</taxon>
        <taxon>Euteleostomi</taxon>
        <taxon>Archelosauria</taxon>
        <taxon>Archosauria</taxon>
        <taxon>Dinosauria</taxon>
        <taxon>Saurischia</taxon>
        <taxon>Theropoda</taxon>
        <taxon>Coelurosauria</taxon>
        <taxon>Aves</taxon>
        <taxon>Neognathae</taxon>
        <taxon>Neoaves</taxon>
        <taxon>Telluraves</taxon>
        <taxon>Australaves</taxon>
        <taxon>Passeriformes</taxon>
        <taxon>Sturnidae</taxon>
        <taxon>Lamprotornis</taxon>
    </lineage>
</organism>
<evidence type="ECO:0000259" key="8">
    <source>
        <dbReference type="SMART" id="SM00244"/>
    </source>
</evidence>
<dbReference type="Proteomes" id="UP000618051">
    <property type="component" value="Unassembled WGS sequence"/>
</dbReference>
<dbReference type="InterPro" id="IPR001107">
    <property type="entry name" value="Band_7"/>
</dbReference>
<reference evidence="9" key="1">
    <citation type="submission" date="2020-10" db="EMBL/GenBank/DDBJ databases">
        <title>Feather gene expression reveals the developmental basis of iridescence in African starlings.</title>
        <authorList>
            <person name="Rubenstein D.R."/>
        </authorList>
    </citation>
    <scope>NUCLEOTIDE SEQUENCE</scope>
    <source>
        <strain evidence="9">SS15</strain>
        <tissue evidence="9">Liver</tissue>
    </source>
</reference>